<accession>E8QY32</accession>
<dbReference type="Proteomes" id="UP000008631">
    <property type="component" value="Chromosome"/>
</dbReference>
<feature type="transmembrane region" description="Helical" evidence="2">
    <location>
        <begin position="123"/>
        <end position="142"/>
    </location>
</feature>
<feature type="compositionally biased region" description="Low complexity" evidence="1">
    <location>
        <begin position="342"/>
        <end position="354"/>
    </location>
</feature>
<keyword evidence="2" id="KW-1133">Transmembrane helix</keyword>
<reference evidence="3 4" key="2">
    <citation type="journal article" date="2011" name="Stand. Genomic Sci.">
        <title>Complete genome sequence of Isosphaera pallida type strain (IS1B).</title>
        <authorList>
            <consortium name="US DOE Joint Genome Institute (JGI-PGF)"/>
            <person name="Goker M."/>
            <person name="Cleland D."/>
            <person name="Saunders E."/>
            <person name="Lapidus A."/>
            <person name="Nolan M."/>
            <person name="Lucas S."/>
            <person name="Hammon N."/>
            <person name="Deshpande S."/>
            <person name="Cheng J.F."/>
            <person name="Tapia R."/>
            <person name="Han C."/>
            <person name="Goodwin L."/>
            <person name="Pitluck S."/>
            <person name="Liolios K."/>
            <person name="Pagani I."/>
            <person name="Ivanova N."/>
            <person name="Mavromatis K."/>
            <person name="Pati A."/>
            <person name="Chen A."/>
            <person name="Palaniappan K."/>
            <person name="Land M."/>
            <person name="Hauser L."/>
            <person name="Chang Y.J."/>
            <person name="Jeffries C.D."/>
            <person name="Detter J.C."/>
            <person name="Beck B."/>
            <person name="Woyke T."/>
            <person name="Bristow J."/>
            <person name="Eisen J.A."/>
            <person name="Markowitz V."/>
            <person name="Hugenholtz P."/>
            <person name="Kyrpides N.C."/>
            <person name="Klenk H.P."/>
        </authorList>
    </citation>
    <scope>NUCLEOTIDE SEQUENCE [LARGE SCALE GENOMIC DNA]</scope>
    <source>
        <strain evidence="4">ATCC 43644 / DSM 9630 / IS1B</strain>
    </source>
</reference>
<keyword evidence="4" id="KW-1185">Reference proteome</keyword>
<dbReference type="InterPro" id="IPR011990">
    <property type="entry name" value="TPR-like_helical_dom_sf"/>
</dbReference>
<evidence type="ECO:0000313" key="4">
    <source>
        <dbReference type="Proteomes" id="UP000008631"/>
    </source>
</evidence>
<dbReference type="InParanoid" id="E8QY32"/>
<feature type="compositionally biased region" description="Low complexity" evidence="1">
    <location>
        <begin position="362"/>
        <end position="380"/>
    </location>
</feature>
<reference key="1">
    <citation type="submission" date="2010-11" db="EMBL/GenBank/DDBJ databases">
        <title>The complete sequence of chromosome of Isophaera pallida ATCC 43644.</title>
        <authorList>
            <consortium name="US DOE Joint Genome Institute (JGI-PGF)"/>
            <person name="Lucas S."/>
            <person name="Copeland A."/>
            <person name="Lapidus A."/>
            <person name="Bruce D."/>
            <person name="Goodwin L."/>
            <person name="Pitluck S."/>
            <person name="Kyrpides N."/>
            <person name="Mavromatis K."/>
            <person name="Pagani I."/>
            <person name="Ivanova N."/>
            <person name="Saunders E."/>
            <person name="Brettin T."/>
            <person name="Detter J.C."/>
            <person name="Han C."/>
            <person name="Tapia R."/>
            <person name="Land M."/>
            <person name="Hauser L."/>
            <person name="Markowitz V."/>
            <person name="Cheng J.-F."/>
            <person name="Hugenholtz P."/>
            <person name="Woyke T."/>
            <person name="Wu D."/>
            <person name="Eisen J.A."/>
        </authorList>
    </citation>
    <scope>NUCLEOTIDE SEQUENCE</scope>
    <source>
        <strain>ATCC 43644</strain>
    </source>
</reference>
<name>E8QY32_ISOPI</name>
<dbReference type="HOGENOM" id="CLU_674006_0_0_0"/>
<dbReference type="eggNOG" id="ENOG5034AMW">
    <property type="taxonomic scope" value="Bacteria"/>
</dbReference>
<protein>
    <recommendedName>
        <fullName evidence="5">Tetratricopeptide repeat protein</fullName>
    </recommendedName>
</protein>
<sequence length="408" mass="43768">MRRGSQFTRAPFVRGWGKFVFARRPHIVGRPALRLGETRAGLVQGPPTPALALFRWDRGPSLHSSFLVGRAELTPMKNELSSPPHPAPTHLHGIGDPAANTIHHPEIHQTTLERWLRHASQQAWFTPLVVAIVATPLFWVIFSNLSGGSQGREARAWRELTASMVGTPKLSELETVADQTSGTKVELWSQLRLAEAAFNEGLQNLPGNPDAARDGLDQAISAYKRALDLAAPGSAAARAARFGLARSYEARNDLDLAKTEYETLAADMPDSFEGRQARDLAARLDRDDVRAFYNNLYTFSITPELPDALKGDAVSVPPPPAIVPPRVNPFPDDLPANPFQEPLAPDDGPADAAASDTQAGSLLAPLTAPATTTPPATTAPQASSETTENQSPSSNPVPEAATSPPPQS</sequence>
<feature type="region of interest" description="Disordered" evidence="1">
    <location>
        <begin position="320"/>
        <end position="408"/>
    </location>
</feature>
<organism evidence="3 4">
    <name type="scientific">Isosphaera pallida (strain ATCC 43644 / DSM 9630 / IS1B)</name>
    <dbReference type="NCBI Taxonomy" id="575540"/>
    <lineage>
        <taxon>Bacteria</taxon>
        <taxon>Pseudomonadati</taxon>
        <taxon>Planctomycetota</taxon>
        <taxon>Planctomycetia</taxon>
        <taxon>Isosphaerales</taxon>
        <taxon>Isosphaeraceae</taxon>
        <taxon>Isosphaera</taxon>
    </lineage>
</organism>
<keyword evidence="2" id="KW-0812">Transmembrane</keyword>
<dbReference type="AlphaFoldDB" id="E8QY32"/>
<evidence type="ECO:0000256" key="2">
    <source>
        <dbReference type="SAM" id="Phobius"/>
    </source>
</evidence>
<dbReference type="Gene3D" id="1.25.40.10">
    <property type="entry name" value="Tetratricopeptide repeat domain"/>
    <property type="match status" value="1"/>
</dbReference>
<keyword evidence="2" id="KW-0472">Membrane</keyword>
<evidence type="ECO:0008006" key="5">
    <source>
        <dbReference type="Google" id="ProtNLM"/>
    </source>
</evidence>
<evidence type="ECO:0000256" key="1">
    <source>
        <dbReference type="SAM" id="MobiDB-lite"/>
    </source>
</evidence>
<proteinExistence type="predicted"/>
<dbReference type="KEGG" id="ipa:Isop_1437"/>
<gene>
    <name evidence="3" type="ordered locus">Isop_1437</name>
</gene>
<evidence type="ECO:0000313" key="3">
    <source>
        <dbReference type="EMBL" id="ADV62022.1"/>
    </source>
</evidence>
<dbReference type="STRING" id="575540.Isop_1437"/>
<dbReference type="EMBL" id="CP002353">
    <property type="protein sequence ID" value="ADV62022.1"/>
    <property type="molecule type" value="Genomic_DNA"/>
</dbReference>
<feature type="compositionally biased region" description="Polar residues" evidence="1">
    <location>
        <begin position="381"/>
        <end position="396"/>
    </location>
</feature>
<dbReference type="SUPFAM" id="SSF48452">
    <property type="entry name" value="TPR-like"/>
    <property type="match status" value="1"/>
</dbReference>